<dbReference type="AlphaFoldDB" id="A0A8H7BXR9"/>
<dbReference type="InterPro" id="IPR000837">
    <property type="entry name" value="AP-1"/>
</dbReference>
<sequence length="262" mass="29050">MSLSMPIPSSGHQYHAKPMAISSITSPRNASLASPSCSSSSSSSSSSSTPNPTKPPATASPTGLYPSLPSSPELYPHHPPQPYQHHPPSHTALPRYHGSQQSHPVPPTYNATITPSSPLSLQERRQRNKAASAKYRAKKNQQHGEMRSMIGSLTKENQLLQRELEQIRRENSQLKTTCDRLRGKMMAEKMLKRMLGRNSPENGDLKVLFHSTADNPLHISNRFEEDIEFDDNDDNDGMNEHAWSSEAKCMMLSPADVEMKNA</sequence>
<name>A0A8H7BXR9_9FUNG</name>
<evidence type="ECO:0000313" key="6">
    <source>
        <dbReference type="EMBL" id="KAF7729639.1"/>
    </source>
</evidence>
<keyword evidence="3" id="KW-0804">Transcription</keyword>
<feature type="domain" description="BZIP" evidence="5">
    <location>
        <begin position="122"/>
        <end position="181"/>
    </location>
</feature>
<dbReference type="PROSITE" id="PS00036">
    <property type="entry name" value="BZIP_BASIC"/>
    <property type="match status" value="1"/>
</dbReference>
<dbReference type="SMART" id="SM00338">
    <property type="entry name" value="BRLZ"/>
    <property type="match status" value="1"/>
</dbReference>
<dbReference type="GO" id="GO:0005634">
    <property type="term" value="C:nucleus"/>
    <property type="evidence" value="ECO:0007669"/>
    <property type="project" value="TreeGrafter"/>
</dbReference>
<dbReference type="Pfam" id="PF07716">
    <property type="entry name" value="bZIP_2"/>
    <property type="match status" value="1"/>
</dbReference>
<proteinExistence type="predicted"/>
<dbReference type="Proteomes" id="UP000605846">
    <property type="component" value="Unassembled WGS sequence"/>
</dbReference>
<evidence type="ECO:0000313" key="7">
    <source>
        <dbReference type="Proteomes" id="UP000605846"/>
    </source>
</evidence>
<dbReference type="PANTHER" id="PTHR23351">
    <property type="entry name" value="FOS TRANSCRIPTION FACTOR-RELATED"/>
    <property type="match status" value="1"/>
</dbReference>
<dbReference type="EMBL" id="JABAYA010000023">
    <property type="protein sequence ID" value="KAF7729639.1"/>
    <property type="molecule type" value="Genomic_DNA"/>
</dbReference>
<keyword evidence="2" id="KW-0238">DNA-binding</keyword>
<dbReference type="PROSITE" id="PS50217">
    <property type="entry name" value="BZIP"/>
    <property type="match status" value="1"/>
</dbReference>
<organism evidence="6 7">
    <name type="scientific">Apophysomyces ossiformis</name>
    <dbReference type="NCBI Taxonomy" id="679940"/>
    <lineage>
        <taxon>Eukaryota</taxon>
        <taxon>Fungi</taxon>
        <taxon>Fungi incertae sedis</taxon>
        <taxon>Mucoromycota</taxon>
        <taxon>Mucoromycotina</taxon>
        <taxon>Mucoromycetes</taxon>
        <taxon>Mucorales</taxon>
        <taxon>Mucorineae</taxon>
        <taxon>Mucoraceae</taxon>
        <taxon>Apophysomyces</taxon>
    </lineage>
</organism>
<protein>
    <recommendedName>
        <fullName evidence="5">BZIP domain-containing protein</fullName>
    </recommendedName>
</protein>
<dbReference type="SUPFAM" id="SSF57959">
    <property type="entry name" value="Leucine zipper domain"/>
    <property type="match status" value="1"/>
</dbReference>
<accession>A0A8H7BXR9</accession>
<dbReference type="GO" id="GO:0000981">
    <property type="term" value="F:DNA-binding transcription factor activity, RNA polymerase II-specific"/>
    <property type="evidence" value="ECO:0007669"/>
    <property type="project" value="TreeGrafter"/>
</dbReference>
<evidence type="ECO:0000256" key="2">
    <source>
        <dbReference type="ARBA" id="ARBA00023125"/>
    </source>
</evidence>
<evidence type="ECO:0000259" key="5">
    <source>
        <dbReference type="PROSITE" id="PS50217"/>
    </source>
</evidence>
<dbReference type="PANTHER" id="PTHR23351:SF24">
    <property type="entry name" value="ACTIVATING TRANSCRIPTION FACTOR 3-RELATED"/>
    <property type="match status" value="1"/>
</dbReference>
<dbReference type="InterPro" id="IPR004827">
    <property type="entry name" value="bZIP"/>
</dbReference>
<keyword evidence="7" id="KW-1185">Reference proteome</keyword>
<reference evidence="6" key="1">
    <citation type="submission" date="2020-01" db="EMBL/GenBank/DDBJ databases">
        <title>Genome Sequencing of Three Apophysomyces-Like Fungal Strains Confirms a Novel Fungal Genus in the Mucoromycota with divergent Burkholderia-like Endosymbiotic Bacteria.</title>
        <authorList>
            <person name="Stajich J.E."/>
            <person name="Macias A.M."/>
            <person name="Carter-House D."/>
            <person name="Lovett B."/>
            <person name="Kasson L.R."/>
            <person name="Berry K."/>
            <person name="Grigoriev I."/>
            <person name="Chang Y."/>
            <person name="Spatafora J."/>
            <person name="Kasson M.T."/>
        </authorList>
    </citation>
    <scope>NUCLEOTIDE SEQUENCE</scope>
    <source>
        <strain evidence="6">NRRL A-21654</strain>
    </source>
</reference>
<feature type="region of interest" description="Disordered" evidence="4">
    <location>
        <begin position="1"/>
        <end position="144"/>
    </location>
</feature>
<feature type="compositionally biased region" description="Polar residues" evidence="4">
    <location>
        <begin position="98"/>
        <end position="120"/>
    </location>
</feature>
<keyword evidence="1" id="KW-0805">Transcription regulation</keyword>
<dbReference type="GO" id="GO:0000978">
    <property type="term" value="F:RNA polymerase II cis-regulatory region sequence-specific DNA binding"/>
    <property type="evidence" value="ECO:0007669"/>
    <property type="project" value="TreeGrafter"/>
</dbReference>
<evidence type="ECO:0000256" key="4">
    <source>
        <dbReference type="SAM" id="MobiDB-lite"/>
    </source>
</evidence>
<dbReference type="InterPro" id="IPR046347">
    <property type="entry name" value="bZIP_sf"/>
</dbReference>
<evidence type="ECO:0000256" key="1">
    <source>
        <dbReference type="ARBA" id="ARBA00023015"/>
    </source>
</evidence>
<dbReference type="Gene3D" id="1.20.5.170">
    <property type="match status" value="1"/>
</dbReference>
<comment type="caution">
    <text evidence="6">The sequence shown here is derived from an EMBL/GenBank/DDBJ whole genome shotgun (WGS) entry which is preliminary data.</text>
</comment>
<dbReference type="CDD" id="cd14705">
    <property type="entry name" value="bZIP_Zip1"/>
    <property type="match status" value="1"/>
</dbReference>
<evidence type="ECO:0000256" key="3">
    <source>
        <dbReference type="ARBA" id="ARBA00023163"/>
    </source>
</evidence>
<feature type="compositionally biased region" description="Low complexity" evidence="4">
    <location>
        <begin position="30"/>
        <end position="74"/>
    </location>
</feature>
<gene>
    <name evidence="6" type="ORF">EC973_004012</name>
</gene>
<dbReference type="OrthoDB" id="1939598at2759"/>